<evidence type="ECO:0000256" key="1">
    <source>
        <dbReference type="SAM" id="MobiDB-lite"/>
    </source>
</evidence>
<organism evidence="2 3">
    <name type="scientific">Sphingomonas aliaeris</name>
    <dbReference type="NCBI Taxonomy" id="2759526"/>
    <lineage>
        <taxon>Bacteria</taxon>
        <taxon>Pseudomonadati</taxon>
        <taxon>Pseudomonadota</taxon>
        <taxon>Alphaproteobacteria</taxon>
        <taxon>Sphingomonadales</taxon>
        <taxon>Sphingomonadaceae</taxon>
        <taxon>Sphingomonas</taxon>
    </lineage>
</organism>
<dbReference type="EMBL" id="CP061035">
    <property type="protein sequence ID" value="QQV78579.1"/>
    <property type="molecule type" value="Genomic_DNA"/>
</dbReference>
<evidence type="ECO:0000313" key="2">
    <source>
        <dbReference type="EMBL" id="QQV78579.1"/>
    </source>
</evidence>
<dbReference type="Proteomes" id="UP000595894">
    <property type="component" value="Chromosome"/>
</dbReference>
<dbReference type="RefSeq" id="WP_202095578.1">
    <property type="nucleotide sequence ID" value="NZ_CP061035.1"/>
</dbReference>
<feature type="region of interest" description="Disordered" evidence="1">
    <location>
        <begin position="60"/>
        <end position="86"/>
    </location>
</feature>
<gene>
    <name evidence="2" type="ORF">H5J25_08180</name>
</gene>
<keyword evidence="3" id="KW-1185">Reference proteome</keyword>
<reference evidence="3" key="1">
    <citation type="submission" date="2020-09" db="EMBL/GenBank/DDBJ databases">
        <title>Sphingomonas sp., a new species isolated from pork steak.</title>
        <authorList>
            <person name="Heidler von Heilborn D."/>
        </authorList>
    </citation>
    <scope>NUCLEOTIDE SEQUENCE [LARGE SCALE GENOMIC DNA]</scope>
</reference>
<protein>
    <submittedName>
        <fullName evidence="2">Uncharacterized protein</fullName>
    </submittedName>
</protein>
<sequence length="86" mass="9678">MDLDTLLHHYFETTELDTLDEAAFERGVERLGTAFGTEKEPGRRFALWSLLHALGEAPDPSVAFKDPQERHAAETYARVSGRDSDD</sequence>
<proteinExistence type="predicted"/>
<dbReference type="KEGG" id="sari:H5J25_08180"/>
<evidence type="ECO:0000313" key="3">
    <source>
        <dbReference type="Proteomes" id="UP000595894"/>
    </source>
</evidence>
<dbReference type="AlphaFoldDB" id="A0A974S5H7"/>
<name>A0A974S5H7_9SPHN</name>
<accession>A0A974S5H7</accession>